<accession>A0A1T2XFK7</accession>
<keyword evidence="5" id="KW-1185">Reference proteome</keyword>
<dbReference type="PRINTS" id="PR00455">
    <property type="entry name" value="HTHTETR"/>
</dbReference>
<evidence type="ECO:0000256" key="2">
    <source>
        <dbReference type="PROSITE-ProRule" id="PRU00335"/>
    </source>
</evidence>
<protein>
    <submittedName>
        <fullName evidence="4">TetR family transcriptional regulator</fullName>
    </submittedName>
</protein>
<keyword evidence="1 2" id="KW-0238">DNA-binding</keyword>
<dbReference type="InterPro" id="IPR009057">
    <property type="entry name" value="Homeodomain-like_sf"/>
</dbReference>
<dbReference type="Pfam" id="PF00440">
    <property type="entry name" value="TetR_N"/>
    <property type="match status" value="1"/>
</dbReference>
<reference evidence="4 5" key="1">
    <citation type="submission" date="2017-01" db="EMBL/GenBank/DDBJ databases">
        <title>Genome analysis of Paenibacillus selenitrireducens ES3-24.</title>
        <authorList>
            <person name="Xu D."/>
            <person name="Yao R."/>
            <person name="Zheng S."/>
        </authorList>
    </citation>
    <scope>NUCLEOTIDE SEQUENCE [LARGE SCALE GENOMIC DNA]</scope>
    <source>
        <strain evidence="4 5">ES3-24</strain>
    </source>
</reference>
<dbReference type="AlphaFoldDB" id="A0A1T2XFK7"/>
<dbReference type="InterPro" id="IPR036271">
    <property type="entry name" value="Tet_transcr_reg_TetR-rel_C_sf"/>
</dbReference>
<dbReference type="PROSITE" id="PS01081">
    <property type="entry name" value="HTH_TETR_1"/>
    <property type="match status" value="1"/>
</dbReference>
<dbReference type="GO" id="GO:0003677">
    <property type="term" value="F:DNA binding"/>
    <property type="evidence" value="ECO:0007669"/>
    <property type="project" value="UniProtKB-UniRule"/>
</dbReference>
<dbReference type="InterPro" id="IPR050109">
    <property type="entry name" value="HTH-type_TetR-like_transc_reg"/>
</dbReference>
<dbReference type="RefSeq" id="WP_078499001.1">
    <property type="nucleotide sequence ID" value="NZ_MSZX01000004.1"/>
</dbReference>
<dbReference type="PROSITE" id="PS50977">
    <property type="entry name" value="HTH_TETR_2"/>
    <property type="match status" value="1"/>
</dbReference>
<feature type="DNA-binding region" description="H-T-H motif" evidence="2">
    <location>
        <begin position="35"/>
        <end position="54"/>
    </location>
</feature>
<dbReference type="SUPFAM" id="SSF48498">
    <property type="entry name" value="Tetracyclin repressor-like, C-terminal domain"/>
    <property type="match status" value="1"/>
</dbReference>
<dbReference type="STRING" id="1324314.BVG16_12465"/>
<organism evidence="4 5">
    <name type="scientific">Paenibacillus selenitireducens</name>
    <dbReference type="NCBI Taxonomy" id="1324314"/>
    <lineage>
        <taxon>Bacteria</taxon>
        <taxon>Bacillati</taxon>
        <taxon>Bacillota</taxon>
        <taxon>Bacilli</taxon>
        <taxon>Bacillales</taxon>
        <taxon>Paenibacillaceae</taxon>
        <taxon>Paenibacillus</taxon>
    </lineage>
</organism>
<evidence type="ECO:0000259" key="3">
    <source>
        <dbReference type="PROSITE" id="PS50977"/>
    </source>
</evidence>
<comment type="caution">
    <text evidence="4">The sequence shown here is derived from an EMBL/GenBank/DDBJ whole genome shotgun (WGS) entry which is preliminary data.</text>
</comment>
<sequence length="205" mass="23044">MKSQKKLSFIEEARRNQIMTCAIEIISSRGYAQASLAQIAKEAGISKGVISYHFSSKDDLIEQIVSDLYESGSTFMTPYLAAQTTALGWINTYIEKNVLFMKSHRKHVIAVTEIIFHARDEEGKPRHFRNIDTDATINVLVKMLHRGTMEGDFREFTDFSARVLAATIRSAIDGLSFQLAASLDLDLDAYAKELVTIFQMAARKV</sequence>
<proteinExistence type="predicted"/>
<evidence type="ECO:0000313" key="5">
    <source>
        <dbReference type="Proteomes" id="UP000190188"/>
    </source>
</evidence>
<feature type="domain" description="HTH tetR-type" evidence="3">
    <location>
        <begin position="12"/>
        <end position="72"/>
    </location>
</feature>
<evidence type="ECO:0000313" key="4">
    <source>
        <dbReference type="EMBL" id="OPA78669.1"/>
    </source>
</evidence>
<name>A0A1T2XFK7_9BACL</name>
<evidence type="ECO:0000256" key="1">
    <source>
        <dbReference type="ARBA" id="ARBA00023125"/>
    </source>
</evidence>
<dbReference type="EMBL" id="MSZX01000004">
    <property type="protein sequence ID" value="OPA78669.1"/>
    <property type="molecule type" value="Genomic_DNA"/>
</dbReference>
<dbReference type="Gene3D" id="1.10.357.10">
    <property type="entry name" value="Tetracycline Repressor, domain 2"/>
    <property type="match status" value="1"/>
</dbReference>
<dbReference type="GO" id="GO:0006355">
    <property type="term" value="P:regulation of DNA-templated transcription"/>
    <property type="evidence" value="ECO:0007669"/>
    <property type="project" value="UniProtKB-ARBA"/>
</dbReference>
<dbReference type="Proteomes" id="UP000190188">
    <property type="component" value="Unassembled WGS sequence"/>
</dbReference>
<dbReference type="PANTHER" id="PTHR30328">
    <property type="entry name" value="TRANSCRIPTIONAL REPRESSOR"/>
    <property type="match status" value="1"/>
</dbReference>
<gene>
    <name evidence="4" type="ORF">BVG16_12465</name>
</gene>
<dbReference type="InterPro" id="IPR023772">
    <property type="entry name" value="DNA-bd_HTH_TetR-type_CS"/>
</dbReference>
<dbReference type="SUPFAM" id="SSF46689">
    <property type="entry name" value="Homeodomain-like"/>
    <property type="match status" value="1"/>
</dbReference>
<dbReference type="InterPro" id="IPR001647">
    <property type="entry name" value="HTH_TetR"/>
</dbReference>
<dbReference type="OrthoDB" id="2356263at2"/>
<dbReference type="PANTHER" id="PTHR30328:SF54">
    <property type="entry name" value="HTH-TYPE TRANSCRIPTIONAL REPRESSOR SCO4008"/>
    <property type="match status" value="1"/>
</dbReference>